<protein>
    <recommendedName>
        <fullName evidence="1">Peptidase metallopeptidase domain-containing protein</fullName>
    </recommendedName>
</protein>
<dbReference type="Gene3D" id="3.40.390.10">
    <property type="entry name" value="Collagenase (Catalytic Domain)"/>
    <property type="match status" value="1"/>
</dbReference>
<proteinExistence type="predicted"/>
<gene>
    <name evidence="2" type="ORF">L210DRAFT_3543641</name>
</gene>
<dbReference type="SUPFAM" id="SSF55486">
    <property type="entry name" value="Metalloproteases ('zincins'), catalytic domain"/>
    <property type="match status" value="1"/>
</dbReference>
<dbReference type="EMBL" id="WHUW01000016">
    <property type="protein sequence ID" value="KAF8438351.1"/>
    <property type="molecule type" value="Genomic_DNA"/>
</dbReference>
<organism evidence="2 3">
    <name type="scientific">Boletus edulis BED1</name>
    <dbReference type="NCBI Taxonomy" id="1328754"/>
    <lineage>
        <taxon>Eukaryota</taxon>
        <taxon>Fungi</taxon>
        <taxon>Dikarya</taxon>
        <taxon>Basidiomycota</taxon>
        <taxon>Agaricomycotina</taxon>
        <taxon>Agaricomycetes</taxon>
        <taxon>Agaricomycetidae</taxon>
        <taxon>Boletales</taxon>
        <taxon>Boletineae</taxon>
        <taxon>Boletaceae</taxon>
        <taxon>Boletoideae</taxon>
        <taxon>Boletus</taxon>
    </lineage>
</organism>
<dbReference type="InterPro" id="IPR024079">
    <property type="entry name" value="MetalloPept_cat_dom_sf"/>
</dbReference>
<dbReference type="Pfam" id="PF01400">
    <property type="entry name" value="Astacin"/>
    <property type="match status" value="1"/>
</dbReference>
<evidence type="ECO:0000313" key="2">
    <source>
        <dbReference type="EMBL" id="KAF8438351.1"/>
    </source>
</evidence>
<dbReference type="InterPro" id="IPR006026">
    <property type="entry name" value="Peptidase_Metallo"/>
</dbReference>
<sequence length="408" mass="46525">MNKLWPINQYSSGAKTVLKVFFHEHGSTKHKKDAVCTTIMKSARDEARNKHVSRGSDNPYDFETWEDHANIKFQIVDIMKGSHIRIIFTGKKFLSAVGTDAQHKDFTHHSMQLGPLKDRSPPTKSDRGTILHEFGHALGLDHEHQGPAARQLLQLNRALVEKYYEDDTHGQVLEEVENSELWNYTNFDIKSIMIYRLDEEWQEQTTKYEIGWVNKLSDVDQASIKLMYPPDLTKPENHEPFKKAMITAGVDRTTAGQMIADFEGNSEGTVAVRLGRLRDRFSKWKTLKRKLKENTDWHSFYNPNGDVLRYVDPASLKRSGINQFAGEVTKNKLFKSIMKNIVYRTMVQRGIPTNGSIPGATETEVTKLIAALSVHDKLGQLVKEHRVAFSGEDDNRDKTVTTTTEPLA</sequence>
<dbReference type="Proteomes" id="UP001194468">
    <property type="component" value="Unassembled WGS sequence"/>
</dbReference>
<reference evidence="2" key="2">
    <citation type="journal article" date="2020" name="Nat. Commun.">
        <title>Large-scale genome sequencing of mycorrhizal fungi provides insights into the early evolution of symbiotic traits.</title>
        <authorList>
            <person name="Miyauchi S."/>
            <person name="Kiss E."/>
            <person name="Kuo A."/>
            <person name="Drula E."/>
            <person name="Kohler A."/>
            <person name="Sanchez-Garcia M."/>
            <person name="Morin E."/>
            <person name="Andreopoulos B."/>
            <person name="Barry K.W."/>
            <person name="Bonito G."/>
            <person name="Buee M."/>
            <person name="Carver A."/>
            <person name="Chen C."/>
            <person name="Cichocki N."/>
            <person name="Clum A."/>
            <person name="Culley D."/>
            <person name="Crous P.W."/>
            <person name="Fauchery L."/>
            <person name="Girlanda M."/>
            <person name="Hayes R.D."/>
            <person name="Keri Z."/>
            <person name="LaButti K."/>
            <person name="Lipzen A."/>
            <person name="Lombard V."/>
            <person name="Magnuson J."/>
            <person name="Maillard F."/>
            <person name="Murat C."/>
            <person name="Nolan M."/>
            <person name="Ohm R.A."/>
            <person name="Pangilinan J."/>
            <person name="Pereira M.F."/>
            <person name="Perotto S."/>
            <person name="Peter M."/>
            <person name="Pfister S."/>
            <person name="Riley R."/>
            <person name="Sitrit Y."/>
            <person name="Stielow J.B."/>
            <person name="Szollosi G."/>
            <person name="Zifcakova L."/>
            <person name="Stursova M."/>
            <person name="Spatafora J.W."/>
            <person name="Tedersoo L."/>
            <person name="Vaario L.M."/>
            <person name="Yamada A."/>
            <person name="Yan M."/>
            <person name="Wang P."/>
            <person name="Xu J."/>
            <person name="Bruns T."/>
            <person name="Baldrian P."/>
            <person name="Vilgalys R."/>
            <person name="Dunand C."/>
            <person name="Henrissat B."/>
            <person name="Grigoriev I.V."/>
            <person name="Hibbett D."/>
            <person name="Nagy L.G."/>
            <person name="Martin F.M."/>
        </authorList>
    </citation>
    <scope>NUCLEOTIDE SEQUENCE</scope>
    <source>
        <strain evidence="2">BED1</strain>
    </source>
</reference>
<dbReference type="GO" id="GO:0004222">
    <property type="term" value="F:metalloendopeptidase activity"/>
    <property type="evidence" value="ECO:0007669"/>
    <property type="project" value="InterPro"/>
</dbReference>
<evidence type="ECO:0000313" key="3">
    <source>
        <dbReference type="Proteomes" id="UP001194468"/>
    </source>
</evidence>
<reference evidence="2" key="1">
    <citation type="submission" date="2019-10" db="EMBL/GenBank/DDBJ databases">
        <authorList>
            <consortium name="DOE Joint Genome Institute"/>
            <person name="Kuo A."/>
            <person name="Miyauchi S."/>
            <person name="Kiss E."/>
            <person name="Drula E."/>
            <person name="Kohler A."/>
            <person name="Sanchez-Garcia M."/>
            <person name="Andreopoulos B."/>
            <person name="Barry K.W."/>
            <person name="Bonito G."/>
            <person name="Buee M."/>
            <person name="Carver A."/>
            <person name="Chen C."/>
            <person name="Cichocki N."/>
            <person name="Clum A."/>
            <person name="Culley D."/>
            <person name="Crous P.W."/>
            <person name="Fauchery L."/>
            <person name="Girlanda M."/>
            <person name="Hayes R."/>
            <person name="Keri Z."/>
            <person name="LaButti K."/>
            <person name="Lipzen A."/>
            <person name="Lombard V."/>
            <person name="Magnuson J."/>
            <person name="Maillard F."/>
            <person name="Morin E."/>
            <person name="Murat C."/>
            <person name="Nolan M."/>
            <person name="Ohm R."/>
            <person name="Pangilinan J."/>
            <person name="Pereira M."/>
            <person name="Perotto S."/>
            <person name="Peter M."/>
            <person name="Riley R."/>
            <person name="Sitrit Y."/>
            <person name="Stielow B."/>
            <person name="Szollosi G."/>
            <person name="Zifcakova L."/>
            <person name="Stursova M."/>
            <person name="Spatafora J.W."/>
            <person name="Tedersoo L."/>
            <person name="Vaario L.-M."/>
            <person name="Yamada A."/>
            <person name="Yan M."/>
            <person name="Wang P."/>
            <person name="Xu J."/>
            <person name="Bruns T."/>
            <person name="Baldrian P."/>
            <person name="Vilgalys R."/>
            <person name="Henrissat B."/>
            <person name="Grigoriev I.V."/>
            <person name="Hibbett D."/>
            <person name="Nagy L.G."/>
            <person name="Martin F.M."/>
        </authorList>
    </citation>
    <scope>NUCLEOTIDE SEQUENCE</scope>
    <source>
        <strain evidence="2">BED1</strain>
    </source>
</reference>
<feature type="domain" description="Peptidase metallopeptidase" evidence="1">
    <location>
        <begin position="41"/>
        <end position="166"/>
    </location>
</feature>
<comment type="caution">
    <text evidence="2">The sequence shown here is derived from an EMBL/GenBank/DDBJ whole genome shotgun (WGS) entry which is preliminary data.</text>
</comment>
<accession>A0AAD4GDT8</accession>
<dbReference type="AlphaFoldDB" id="A0AAD4GDT8"/>
<dbReference type="InterPro" id="IPR001506">
    <property type="entry name" value="Peptidase_M12A"/>
</dbReference>
<dbReference type="SMART" id="SM00235">
    <property type="entry name" value="ZnMc"/>
    <property type="match status" value="1"/>
</dbReference>
<dbReference type="GO" id="GO:0006508">
    <property type="term" value="P:proteolysis"/>
    <property type="evidence" value="ECO:0007669"/>
    <property type="project" value="InterPro"/>
</dbReference>
<keyword evidence="3" id="KW-1185">Reference proteome</keyword>
<name>A0AAD4GDT8_BOLED</name>
<evidence type="ECO:0000259" key="1">
    <source>
        <dbReference type="SMART" id="SM00235"/>
    </source>
</evidence>
<dbReference type="GO" id="GO:0008270">
    <property type="term" value="F:zinc ion binding"/>
    <property type="evidence" value="ECO:0007669"/>
    <property type="project" value="InterPro"/>
</dbReference>